<evidence type="ECO:0000256" key="2">
    <source>
        <dbReference type="SAM" id="Phobius"/>
    </source>
</evidence>
<feature type="region of interest" description="Disordered" evidence="1">
    <location>
        <begin position="80"/>
        <end position="149"/>
    </location>
</feature>
<evidence type="ECO:0008006" key="5">
    <source>
        <dbReference type="Google" id="ProtNLM"/>
    </source>
</evidence>
<evidence type="ECO:0000313" key="4">
    <source>
        <dbReference type="Proteomes" id="UP001163156"/>
    </source>
</evidence>
<dbReference type="Proteomes" id="UP001163156">
    <property type="component" value="Chromosome"/>
</dbReference>
<keyword evidence="2" id="KW-1133">Transmembrane helix</keyword>
<name>A0ABY6MLD0_9BACT</name>
<gene>
    <name evidence="3" type="ORF">OM944_01020</name>
</gene>
<evidence type="ECO:0000313" key="3">
    <source>
        <dbReference type="EMBL" id="UZD23081.1"/>
    </source>
</evidence>
<keyword evidence="2" id="KW-0472">Membrane</keyword>
<reference evidence="3" key="1">
    <citation type="submission" date="2022-10" db="EMBL/GenBank/DDBJ databases">
        <title>Algoriphagus sp. a novel bacteria isolate from halophytes salicornia europaea.</title>
        <authorList>
            <person name="Peng Y."/>
            <person name="Jiang L."/>
            <person name="Lee J."/>
        </authorList>
    </citation>
    <scope>NUCLEOTIDE SEQUENCE</scope>
    <source>
        <strain evidence="3">TR-M5</strain>
    </source>
</reference>
<keyword evidence="2" id="KW-0812">Transmembrane</keyword>
<sequence length="455" mass="49174">MKEDKLDQLIAASLKKKLEEAEVPYELGAWESFQKKRKLKQRKAIVYWVSGIAAGLALLLAVGNVLDSDDLNQTGASQEIIADQGHTEQNPPVPADGSIEPEQEAKVKSPESFKPSEPENTADSELLAAQKSENQASKKTESKPVPEVPAAVLTERQLASNPTEPQLPVKPENPLKQEVIGEGNLTAAINSAEPEKQVEKPAQSLALAPAKSEEKNIAKIDLAEPKEEKADFPEIEKDKTMVNLGMGVSPGFGGAQANNSVTSASTIGLGMLVDIDLPGKLVVGSGLGLNYLNQVNEVQSSIQAYGNSYPQTDKTEVRQMQIEMPVFVQYPITRNNSISLQAGFSNFFALNQKADLEYTANAPVPSFNADALGSSSFSIQNKVVQESRALESKDGRFYPFATVNLGVNLRVLETKGASYVIMPFYNYQVKQISGYGDTYGLFGASFKLNFGGGEK</sequence>
<dbReference type="EMBL" id="CP110226">
    <property type="protein sequence ID" value="UZD23081.1"/>
    <property type="molecule type" value="Genomic_DNA"/>
</dbReference>
<organism evidence="3 4">
    <name type="scientific">Algoriphagus halophytocola</name>
    <dbReference type="NCBI Taxonomy" id="2991499"/>
    <lineage>
        <taxon>Bacteria</taxon>
        <taxon>Pseudomonadati</taxon>
        <taxon>Bacteroidota</taxon>
        <taxon>Cytophagia</taxon>
        <taxon>Cytophagales</taxon>
        <taxon>Cyclobacteriaceae</taxon>
        <taxon>Algoriphagus</taxon>
    </lineage>
</organism>
<protein>
    <recommendedName>
        <fullName evidence="5">Outer membrane protein beta-barrel domain-containing protein</fullName>
    </recommendedName>
</protein>
<feature type="compositionally biased region" description="Basic and acidic residues" evidence="1">
    <location>
        <begin position="103"/>
        <end position="117"/>
    </location>
</feature>
<dbReference type="RefSeq" id="WP_264809610.1">
    <property type="nucleotide sequence ID" value="NZ_CP110226.1"/>
</dbReference>
<evidence type="ECO:0000256" key="1">
    <source>
        <dbReference type="SAM" id="MobiDB-lite"/>
    </source>
</evidence>
<proteinExistence type="predicted"/>
<feature type="transmembrane region" description="Helical" evidence="2">
    <location>
        <begin position="45"/>
        <end position="66"/>
    </location>
</feature>
<keyword evidence="4" id="KW-1185">Reference proteome</keyword>
<accession>A0ABY6MLD0</accession>